<protein>
    <submittedName>
        <fullName evidence="1">Tubulin beta-1 chain</fullName>
    </submittedName>
</protein>
<keyword evidence="2" id="KW-1185">Reference proteome</keyword>
<organism evidence="1 2">
    <name type="scientific">Striga asiatica</name>
    <name type="common">Asiatic witchweed</name>
    <name type="synonym">Buchnera asiatica</name>
    <dbReference type="NCBI Taxonomy" id="4170"/>
    <lineage>
        <taxon>Eukaryota</taxon>
        <taxon>Viridiplantae</taxon>
        <taxon>Streptophyta</taxon>
        <taxon>Embryophyta</taxon>
        <taxon>Tracheophyta</taxon>
        <taxon>Spermatophyta</taxon>
        <taxon>Magnoliopsida</taxon>
        <taxon>eudicotyledons</taxon>
        <taxon>Gunneridae</taxon>
        <taxon>Pentapetalae</taxon>
        <taxon>asterids</taxon>
        <taxon>lamiids</taxon>
        <taxon>Lamiales</taxon>
        <taxon>Orobanchaceae</taxon>
        <taxon>Buchnereae</taxon>
        <taxon>Striga</taxon>
    </lineage>
</organism>
<comment type="caution">
    <text evidence="1">The sequence shown here is derived from an EMBL/GenBank/DDBJ whole genome shotgun (WGS) entry which is preliminary data.</text>
</comment>
<gene>
    <name evidence="1" type="ORF">STAS_22596</name>
</gene>
<dbReference type="EMBL" id="BKCP01007183">
    <property type="protein sequence ID" value="GER45630.1"/>
    <property type="molecule type" value="Genomic_DNA"/>
</dbReference>
<sequence length="180" mass="19865">MELERIGKASKKAKQGKRVSREVQDDLLSFWIALPSSRIQFPTEMDSLLCGSGSATHLSLYDGSPLICKADGDYLCPSFPILTISKGFVLSESDVRRLYKSGKLKQSKPSAERTRPMPSEVRRALLSVGSLLSEGFLDGSERLVQSERETTIEGDQQLHKEIFCSWDTGSGMGTFAWPTG</sequence>
<accession>A0A5A7QKL1</accession>
<evidence type="ECO:0000313" key="1">
    <source>
        <dbReference type="EMBL" id="GER45630.1"/>
    </source>
</evidence>
<name>A0A5A7QKL1_STRAF</name>
<dbReference type="AlphaFoldDB" id="A0A5A7QKL1"/>
<proteinExistence type="predicted"/>
<evidence type="ECO:0000313" key="2">
    <source>
        <dbReference type="Proteomes" id="UP000325081"/>
    </source>
</evidence>
<dbReference type="Proteomes" id="UP000325081">
    <property type="component" value="Unassembled WGS sequence"/>
</dbReference>
<reference evidence="2" key="1">
    <citation type="journal article" date="2019" name="Curr. Biol.">
        <title>Genome Sequence of Striga asiatica Provides Insight into the Evolution of Plant Parasitism.</title>
        <authorList>
            <person name="Yoshida S."/>
            <person name="Kim S."/>
            <person name="Wafula E.K."/>
            <person name="Tanskanen J."/>
            <person name="Kim Y.M."/>
            <person name="Honaas L."/>
            <person name="Yang Z."/>
            <person name="Spallek T."/>
            <person name="Conn C.E."/>
            <person name="Ichihashi Y."/>
            <person name="Cheong K."/>
            <person name="Cui S."/>
            <person name="Der J.P."/>
            <person name="Gundlach H."/>
            <person name="Jiao Y."/>
            <person name="Hori C."/>
            <person name="Ishida J.K."/>
            <person name="Kasahara H."/>
            <person name="Kiba T."/>
            <person name="Kim M.S."/>
            <person name="Koo N."/>
            <person name="Laohavisit A."/>
            <person name="Lee Y.H."/>
            <person name="Lumba S."/>
            <person name="McCourt P."/>
            <person name="Mortimer J.C."/>
            <person name="Mutuku J.M."/>
            <person name="Nomura T."/>
            <person name="Sasaki-Sekimoto Y."/>
            <person name="Seto Y."/>
            <person name="Wang Y."/>
            <person name="Wakatake T."/>
            <person name="Sakakibara H."/>
            <person name="Demura T."/>
            <person name="Yamaguchi S."/>
            <person name="Yoneyama K."/>
            <person name="Manabe R.I."/>
            <person name="Nelson D.C."/>
            <person name="Schulman A.H."/>
            <person name="Timko M.P."/>
            <person name="dePamphilis C.W."/>
            <person name="Choi D."/>
            <person name="Shirasu K."/>
        </authorList>
    </citation>
    <scope>NUCLEOTIDE SEQUENCE [LARGE SCALE GENOMIC DNA]</scope>
    <source>
        <strain evidence="2">cv. UVA1</strain>
    </source>
</reference>